<feature type="compositionally biased region" description="Polar residues" evidence="1">
    <location>
        <begin position="148"/>
        <end position="161"/>
    </location>
</feature>
<evidence type="ECO:0000313" key="2">
    <source>
        <dbReference type="EMBL" id="KAJ4359745.1"/>
    </source>
</evidence>
<evidence type="ECO:0000313" key="3">
    <source>
        <dbReference type="Proteomes" id="UP001140513"/>
    </source>
</evidence>
<dbReference type="GeneID" id="80903831"/>
<dbReference type="Proteomes" id="UP001140513">
    <property type="component" value="Unassembled WGS sequence"/>
</dbReference>
<dbReference type="EMBL" id="JAPEUX010000001">
    <property type="protein sequence ID" value="KAJ4359745.1"/>
    <property type="molecule type" value="Genomic_DNA"/>
</dbReference>
<feature type="region of interest" description="Disordered" evidence="1">
    <location>
        <begin position="257"/>
        <end position="278"/>
    </location>
</feature>
<comment type="caution">
    <text evidence="2">The sequence shown here is derived from an EMBL/GenBank/DDBJ whole genome shotgun (WGS) entry which is preliminary data.</text>
</comment>
<gene>
    <name evidence="2" type="ORF">N0V89_000301</name>
</gene>
<accession>A0A9W8XWG8</accession>
<dbReference type="RefSeq" id="XP_056075947.1">
    <property type="nucleotide sequence ID" value="XM_056209125.1"/>
</dbReference>
<protein>
    <submittedName>
        <fullName evidence="2">Uncharacterized protein</fullName>
    </submittedName>
</protein>
<dbReference type="OrthoDB" id="3791923at2759"/>
<dbReference type="AlphaFoldDB" id="A0A9W8XWG8"/>
<reference evidence="2" key="1">
    <citation type="submission" date="2022-10" db="EMBL/GenBank/DDBJ databases">
        <title>Tapping the CABI collections for fungal endophytes: first genome assemblies for Collariella, Neodidymelliopsis, Ascochyta clinopodiicola, Didymella pomorum, Didymosphaeria variabile, Neocosmospora piperis and Neocucurbitaria cava.</title>
        <authorList>
            <person name="Hill R."/>
        </authorList>
    </citation>
    <scope>NUCLEOTIDE SEQUENCE</scope>
    <source>
        <strain evidence="2">IMI 356815</strain>
    </source>
</reference>
<sequence length="278" mass="29576">MYHRGHNNNYVGRAGPSGNRAGTPGARPDPGRGSIMSGSRAQEVRRRRENHNNVGGHRGPQVARSLVDRITYTHGGPSGGGRGRGQRPAQGATHRGGRGQAGNARPLTDRITGGNGMGNGRVAAQAANHVQINTTVDHNGFSIAPETQETSHNVTSQQPQDSLEGGAQEPTFPFDPLFDELPGPSAPQARAPVSAPQRVPPVPVNRVSNQHKPTRVVKNAVDIFQNAKLRAVLRGKKIREPKKAPGMLLRMGNMAHGIQGHELTSSSPTHDNGDDDEL</sequence>
<proteinExistence type="predicted"/>
<feature type="region of interest" description="Disordered" evidence="1">
    <location>
        <begin position="1"/>
        <end position="120"/>
    </location>
</feature>
<organism evidence="2 3">
    <name type="scientific">Didymosphaeria variabile</name>
    <dbReference type="NCBI Taxonomy" id="1932322"/>
    <lineage>
        <taxon>Eukaryota</taxon>
        <taxon>Fungi</taxon>
        <taxon>Dikarya</taxon>
        <taxon>Ascomycota</taxon>
        <taxon>Pezizomycotina</taxon>
        <taxon>Dothideomycetes</taxon>
        <taxon>Pleosporomycetidae</taxon>
        <taxon>Pleosporales</taxon>
        <taxon>Massarineae</taxon>
        <taxon>Didymosphaeriaceae</taxon>
        <taxon>Didymosphaeria</taxon>
    </lineage>
</organism>
<feature type="region of interest" description="Disordered" evidence="1">
    <location>
        <begin position="148"/>
        <end position="208"/>
    </location>
</feature>
<keyword evidence="3" id="KW-1185">Reference proteome</keyword>
<evidence type="ECO:0000256" key="1">
    <source>
        <dbReference type="SAM" id="MobiDB-lite"/>
    </source>
</evidence>
<name>A0A9W8XWG8_9PLEO</name>